<sequence length="99" mass="11496">MRKVKFLDKEEKKLINSLENDGWQPVANLSNWKTKLAKAATNTLTKDQRMNIRVTRSDLDGIKLRAAEEGLPYQTLISSIIHKYLTGRLVDRQMFRQHA</sequence>
<accession>A0A388TCI4</accession>
<name>A0A388TCI4_TERA1</name>
<proteinExistence type="predicted"/>
<comment type="caution">
    <text evidence="1">The sequence shown here is derived from an EMBL/GenBank/DDBJ whole genome shotgun (WGS) entry which is preliminary data.</text>
</comment>
<gene>
    <name evidence="1" type="primary">brnA</name>
    <name evidence="1" type="ORF">NO1_1310</name>
</gene>
<reference evidence="1 2" key="1">
    <citation type="journal article" date="2019" name="ISME J.">
        <title>Genome analyses of uncultured TG2/ZB3 bacteria in 'Margulisbacteria' specifically attached to ectosymbiotic spirochetes of protists in the termite gut.</title>
        <authorList>
            <person name="Utami Y.D."/>
            <person name="Kuwahara H."/>
            <person name="Igai K."/>
            <person name="Murakami T."/>
            <person name="Sugaya K."/>
            <person name="Morikawa T."/>
            <person name="Nagura Y."/>
            <person name="Yuki M."/>
            <person name="Deevong P."/>
            <person name="Inoue T."/>
            <person name="Kihara K."/>
            <person name="Lo N."/>
            <person name="Yamada A."/>
            <person name="Ohkuma M."/>
            <person name="Hongoh Y."/>
        </authorList>
    </citation>
    <scope>NUCLEOTIDE SEQUENCE [LARGE SCALE GENOMIC DNA]</scope>
    <source>
        <strain evidence="1">NkOx7-01</strain>
    </source>
</reference>
<dbReference type="EMBL" id="BGZN01000028">
    <property type="protein sequence ID" value="GBR74077.1"/>
    <property type="molecule type" value="Genomic_DNA"/>
</dbReference>
<organism evidence="1 2">
    <name type="scientific">Termititenax aidoneus</name>
    <dbReference type="NCBI Taxonomy" id="2218524"/>
    <lineage>
        <taxon>Bacteria</taxon>
        <taxon>Bacillati</taxon>
        <taxon>Candidatus Margulisiibacteriota</taxon>
        <taxon>Candidatus Termititenacia</taxon>
        <taxon>Candidatus Termititenacales</taxon>
        <taxon>Candidatus Termititenacaceae</taxon>
        <taxon>Candidatus Termititenax</taxon>
    </lineage>
</organism>
<evidence type="ECO:0000313" key="2">
    <source>
        <dbReference type="Proteomes" id="UP000269352"/>
    </source>
</evidence>
<dbReference type="Proteomes" id="UP000269352">
    <property type="component" value="Unassembled WGS sequence"/>
</dbReference>
<keyword evidence="2" id="KW-1185">Reference proteome</keyword>
<protein>
    <submittedName>
        <fullName evidence="1">Antitoxin BrnA</fullName>
    </submittedName>
</protein>
<evidence type="ECO:0000313" key="1">
    <source>
        <dbReference type="EMBL" id="GBR74077.1"/>
    </source>
</evidence>
<dbReference type="AlphaFoldDB" id="A0A388TCI4"/>